<dbReference type="RefSeq" id="WP_191181853.1">
    <property type="nucleotide sequence ID" value="NZ_JACXAJ010000001.1"/>
</dbReference>
<name>A0ABR7XBK3_9BACT</name>
<gene>
    <name evidence="6" type="ORF">H9Q13_00785</name>
</gene>
<evidence type="ECO:0000256" key="4">
    <source>
        <dbReference type="SAM" id="SignalP"/>
    </source>
</evidence>
<dbReference type="Pfam" id="PF00775">
    <property type="entry name" value="Dioxygenase_C"/>
    <property type="match status" value="1"/>
</dbReference>
<protein>
    <submittedName>
        <fullName evidence="6">Intradiol ring-cleavage dioxygenase</fullName>
    </submittedName>
</protein>
<reference evidence="6 7" key="1">
    <citation type="submission" date="2020-09" db="EMBL/GenBank/DDBJ databases">
        <title>Genome sequencing and assembly of Pontibacter sp.</title>
        <authorList>
            <person name="Chhetri G."/>
        </authorList>
    </citation>
    <scope>NUCLEOTIDE SEQUENCE [LARGE SCALE GENOMIC DNA]</scope>
    <source>
        <strain evidence="6 7">JH31</strain>
    </source>
</reference>
<dbReference type="Gene3D" id="2.60.130.10">
    <property type="entry name" value="Aromatic compound dioxygenase"/>
    <property type="match status" value="1"/>
</dbReference>
<accession>A0ABR7XBK3</accession>
<dbReference type="GO" id="GO:0051213">
    <property type="term" value="F:dioxygenase activity"/>
    <property type="evidence" value="ECO:0007669"/>
    <property type="project" value="UniProtKB-KW"/>
</dbReference>
<evidence type="ECO:0000256" key="3">
    <source>
        <dbReference type="ARBA" id="ARBA00023002"/>
    </source>
</evidence>
<dbReference type="EMBL" id="JACXAJ010000001">
    <property type="protein sequence ID" value="MBD1395687.1"/>
    <property type="molecule type" value="Genomic_DNA"/>
</dbReference>
<evidence type="ECO:0000313" key="6">
    <source>
        <dbReference type="EMBL" id="MBD1395687.1"/>
    </source>
</evidence>
<feature type="domain" description="Intradiol ring-cleavage dioxygenases" evidence="5">
    <location>
        <begin position="60"/>
        <end position="177"/>
    </location>
</feature>
<dbReference type="PANTHER" id="PTHR33711:SF10">
    <property type="entry name" value="INTRADIOL RING-CLEAVAGE DIOXYGENASES DOMAIN-CONTAINING PROTEIN"/>
    <property type="match status" value="1"/>
</dbReference>
<keyword evidence="4" id="KW-0732">Signal</keyword>
<feature type="signal peptide" evidence="4">
    <location>
        <begin position="1"/>
        <end position="19"/>
    </location>
</feature>
<sequence>MKKLRTLFTVLLLTTGCQAQDNRTKLDVLQHVGGPCEGCEAIHEYGEKTLSPVDTLPAFGKPGTDKLKITGTVYQQDGVTPARGVILYIYHTDETGLYPKRGNETGWARRHGYLRGWIRTGPDGRYTFYTLRPHTYPSRTEPAHIHITVKEPDKNAYYLDDFLFDDDPLLSQKIRASRANRGGSGLVSLQKQGDLLMAERDIILGRNIPGYD</sequence>
<evidence type="ECO:0000313" key="7">
    <source>
        <dbReference type="Proteomes" id="UP000625551"/>
    </source>
</evidence>
<feature type="chain" id="PRO_5045600148" evidence="4">
    <location>
        <begin position="20"/>
        <end position="212"/>
    </location>
</feature>
<dbReference type="PROSITE" id="PS51257">
    <property type="entry name" value="PROKAR_LIPOPROTEIN"/>
    <property type="match status" value="1"/>
</dbReference>
<dbReference type="Proteomes" id="UP000625551">
    <property type="component" value="Unassembled WGS sequence"/>
</dbReference>
<comment type="similarity">
    <text evidence="1">Belongs to the intradiol ring-cleavage dioxygenase family.</text>
</comment>
<dbReference type="SUPFAM" id="SSF49482">
    <property type="entry name" value="Aromatic compound dioxygenase"/>
    <property type="match status" value="1"/>
</dbReference>
<dbReference type="PANTHER" id="PTHR33711">
    <property type="entry name" value="DIOXYGENASE, PUTATIVE (AFU_ORTHOLOGUE AFUA_2G02910)-RELATED"/>
    <property type="match status" value="1"/>
</dbReference>
<organism evidence="6 7">
    <name type="scientific">Pontibacter aquaedesilientis</name>
    <dbReference type="NCBI Taxonomy" id="2766980"/>
    <lineage>
        <taxon>Bacteria</taxon>
        <taxon>Pseudomonadati</taxon>
        <taxon>Bacteroidota</taxon>
        <taxon>Cytophagia</taxon>
        <taxon>Cytophagales</taxon>
        <taxon>Hymenobacteraceae</taxon>
        <taxon>Pontibacter</taxon>
    </lineage>
</organism>
<dbReference type="InterPro" id="IPR050770">
    <property type="entry name" value="Intradiol_RC_Dioxygenase"/>
</dbReference>
<keyword evidence="3" id="KW-0560">Oxidoreductase</keyword>
<evidence type="ECO:0000256" key="1">
    <source>
        <dbReference type="ARBA" id="ARBA00007825"/>
    </source>
</evidence>
<keyword evidence="2 6" id="KW-0223">Dioxygenase</keyword>
<dbReference type="InterPro" id="IPR000627">
    <property type="entry name" value="Intradiol_dOase_C"/>
</dbReference>
<comment type="caution">
    <text evidence="6">The sequence shown here is derived from an EMBL/GenBank/DDBJ whole genome shotgun (WGS) entry which is preliminary data.</text>
</comment>
<keyword evidence="7" id="KW-1185">Reference proteome</keyword>
<dbReference type="InterPro" id="IPR015889">
    <property type="entry name" value="Intradiol_dOase_core"/>
</dbReference>
<evidence type="ECO:0000259" key="5">
    <source>
        <dbReference type="Pfam" id="PF00775"/>
    </source>
</evidence>
<proteinExistence type="inferred from homology"/>
<evidence type="ECO:0000256" key="2">
    <source>
        <dbReference type="ARBA" id="ARBA00022964"/>
    </source>
</evidence>